<feature type="non-terminal residue" evidence="1">
    <location>
        <position position="79"/>
    </location>
</feature>
<dbReference type="InterPro" id="IPR006530">
    <property type="entry name" value="YD"/>
</dbReference>
<dbReference type="EMBL" id="PGGC01000160">
    <property type="protein sequence ID" value="PJG57844.1"/>
    <property type="molecule type" value="Genomic_DNA"/>
</dbReference>
<dbReference type="Proteomes" id="UP000235861">
    <property type="component" value="Unassembled WGS sequence"/>
</dbReference>
<evidence type="ECO:0008006" key="3">
    <source>
        <dbReference type="Google" id="ProtNLM"/>
    </source>
</evidence>
<protein>
    <recommendedName>
        <fullName evidence="3">Sugar-binding protein</fullName>
    </recommendedName>
</protein>
<accession>A0A2H9U1F1</accession>
<organism evidence="1 2">
    <name type="scientific">Aeromonas cavernicola</name>
    <dbReference type="NCBI Taxonomy" id="1006623"/>
    <lineage>
        <taxon>Bacteria</taxon>
        <taxon>Pseudomonadati</taxon>
        <taxon>Pseudomonadota</taxon>
        <taxon>Gammaproteobacteria</taxon>
        <taxon>Aeromonadales</taxon>
        <taxon>Aeromonadaceae</taxon>
        <taxon>Aeromonas</taxon>
    </lineage>
</organism>
<evidence type="ECO:0000313" key="1">
    <source>
        <dbReference type="EMBL" id="PJG57844.1"/>
    </source>
</evidence>
<keyword evidence="2" id="KW-1185">Reference proteome</keyword>
<dbReference type="NCBIfam" id="TIGR01643">
    <property type="entry name" value="YD_repeat_2x"/>
    <property type="match status" value="2"/>
</dbReference>
<dbReference type="Pfam" id="PF05593">
    <property type="entry name" value="RHS_repeat"/>
    <property type="match status" value="2"/>
</dbReference>
<proteinExistence type="predicted"/>
<reference evidence="1 2" key="1">
    <citation type="submission" date="2017-11" db="EMBL/GenBank/DDBJ databases">
        <title>Draft genome sequence of environmental isolate Aeromonas cavernicola sp. nov. MDC 2508.</title>
        <authorList>
            <person name="Colston S.M."/>
            <person name="Navarro A."/>
            <person name="Martinez-Murcia A.J."/>
            <person name="Graf J."/>
        </authorList>
    </citation>
    <scope>NUCLEOTIDE SEQUENCE [LARGE SCALE GENOMIC DNA]</scope>
    <source>
        <strain evidence="1 2">MDC 2508</strain>
    </source>
</reference>
<gene>
    <name evidence="1" type="ORF">CUC53_15795</name>
</gene>
<dbReference type="InterPro" id="IPR031325">
    <property type="entry name" value="RHS_repeat"/>
</dbReference>
<evidence type="ECO:0000313" key="2">
    <source>
        <dbReference type="Proteomes" id="UP000235861"/>
    </source>
</evidence>
<dbReference type="Gene3D" id="2.180.10.10">
    <property type="entry name" value="RHS repeat-associated core"/>
    <property type="match status" value="1"/>
</dbReference>
<name>A0A2H9U1F1_9GAMM</name>
<sequence length="79" mass="8952">MHYYPNGLIASETGFDGRTTAYRYDLTGQLLEKSELGEQGGELITRYQRDAMGRLIHKTLPDGQQIAYRYDGHGQLSEV</sequence>
<dbReference type="AlphaFoldDB" id="A0A2H9U1F1"/>
<comment type="caution">
    <text evidence="1">The sequence shown here is derived from an EMBL/GenBank/DDBJ whole genome shotgun (WGS) entry which is preliminary data.</text>
</comment>